<feature type="non-terminal residue" evidence="1">
    <location>
        <position position="1"/>
    </location>
</feature>
<organism evidence="1 2">
    <name type="scientific">Ilyodon furcidens</name>
    <name type="common">goldbreast splitfin</name>
    <dbReference type="NCBI Taxonomy" id="33524"/>
    <lineage>
        <taxon>Eukaryota</taxon>
        <taxon>Metazoa</taxon>
        <taxon>Chordata</taxon>
        <taxon>Craniata</taxon>
        <taxon>Vertebrata</taxon>
        <taxon>Euteleostomi</taxon>
        <taxon>Actinopterygii</taxon>
        <taxon>Neopterygii</taxon>
        <taxon>Teleostei</taxon>
        <taxon>Neoteleostei</taxon>
        <taxon>Acanthomorphata</taxon>
        <taxon>Ovalentaria</taxon>
        <taxon>Atherinomorphae</taxon>
        <taxon>Cyprinodontiformes</taxon>
        <taxon>Goodeidae</taxon>
        <taxon>Ilyodon</taxon>
    </lineage>
</organism>
<protein>
    <submittedName>
        <fullName evidence="1">Uncharacterized protein</fullName>
    </submittedName>
</protein>
<proteinExistence type="predicted"/>
<comment type="caution">
    <text evidence="1">The sequence shown here is derived from an EMBL/GenBank/DDBJ whole genome shotgun (WGS) entry which is preliminary data.</text>
</comment>
<name>A0ABV0U614_9TELE</name>
<evidence type="ECO:0000313" key="2">
    <source>
        <dbReference type="Proteomes" id="UP001482620"/>
    </source>
</evidence>
<evidence type="ECO:0000313" key="1">
    <source>
        <dbReference type="EMBL" id="MEQ2240595.1"/>
    </source>
</evidence>
<dbReference type="EMBL" id="JAHRIQ010059464">
    <property type="protein sequence ID" value="MEQ2240595.1"/>
    <property type="molecule type" value="Genomic_DNA"/>
</dbReference>
<gene>
    <name evidence="1" type="ORF">ILYODFUR_016729</name>
</gene>
<accession>A0ABV0U614</accession>
<keyword evidence="2" id="KW-1185">Reference proteome</keyword>
<dbReference type="Proteomes" id="UP001482620">
    <property type="component" value="Unassembled WGS sequence"/>
</dbReference>
<sequence>CKSTIGTEKDPWHYAATTMLKSWWLWGCQEWWQVFHVPLIIPGGYLRWLPPAVQRQSVALSDWITIPNLTFEES</sequence>
<reference evidence="1 2" key="1">
    <citation type="submission" date="2021-06" db="EMBL/GenBank/DDBJ databases">
        <authorList>
            <person name="Palmer J.M."/>
        </authorList>
    </citation>
    <scope>NUCLEOTIDE SEQUENCE [LARGE SCALE GENOMIC DNA]</scope>
    <source>
        <strain evidence="2">if_2019</strain>
        <tissue evidence="1">Muscle</tissue>
    </source>
</reference>